<proteinExistence type="predicted"/>
<evidence type="ECO:0000256" key="1">
    <source>
        <dbReference type="SAM" id="SignalP"/>
    </source>
</evidence>
<evidence type="ECO:0000259" key="2">
    <source>
        <dbReference type="Pfam" id="PF18599"/>
    </source>
</evidence>
<feature type="domain" description="Limiting CO2-inducible protein B/C beta carbonyic anhydrase" evidence="2">
    <location>
        <begin position="78"/>
        <end position="304"/>
    </location>
</feature>
<protein>
    <submittedName>
        <fullName evidence="3">Inherit from NOG: Low-co2 inducible protein</fullName>
    </submittedName>
</protein>
<feature type="chain" id="PRO_5040190896" evidence="1">
    <location>
        <begin position="23"/>
        <end position="319"/>
    </location>
</feature>
<keyword evidence="4" id="KW-1185">Reference proteome</keyword>
<dbReference type="OrthoDB" id="38305at2759"/>
<name>A0A9N8DWN6_9STRA</name>
<keyword evidence="1" id="KW-0732">Signal</keyword>
<sequence>MKLLHSVALFVNSLLTVSLSFAWIPPARQIATRPKSVGFPRRSFDGRKSSLSSTASSDTFQFQTGEPFPYALEVFQGAVTYNEMLSYLNNKLLEYGYSIPQTLCATSLCGDEMNRPLEQALSQTFCENYSLGGLAGCPFGGVTSFKKMKTHIPDGGNSVIVYGPHVGISQDGRIGHVDRAQISATEGEHTLCCRSAILAANHVSQVLRGEAEAMPMDLMDASQYFVGNMLRPYAERLEAHQDENSKMMDLPYVLFEGQTDLLYRIIQEGSQFGFPGAVAVLGGIQINTPPGYLDYYVPLRFELYNAEGQYLANMFESPS</sequence>
<feature type="signal peptide" evidence="1">
    <location>
        <begin position="1"/>
        <end position="22"/>
    </location>
</feature>
<organism evidence="3 4">
    <name type="scientific">Seminavis robusta</name>
    <dbReference type="NCBI Taxonomy" id="568900"/>
    <lineage>
        <taxon>Eukaryota</taxon>
        <taxon>Sar</taxon>
        <taxon>Stramenopiles</taxon>
        <taxon>Ochrophyta</taxon>
        <taxon>Bacillariophyta</taxon>
        <taxon>Bacillariophyceae</taxon>
        <taxon>Bacillariophycidae</taxon>
        <taxon>Naviculales</taxon>
        <taxon>Naviculaceae</taxon>
        <taxon>Seminavis</taxon>
    </lineage>
</organism>
<dbReference type="EMBL" id="CAICTM010000336">
    <property type="protein sequence ID" value="CAB9508186.1"/>
    <property type="molecule type" value="Genomic_DNA"/>
</dbReference>
<accession>A0A9N8DWN6</accession>
<reference evidence="3" key="1">
    <citation type="submission" date="2020-06" db="EMBL/GenBank/DDBJ databases">
        <authorList>
            <consortium name="Plant Systems Biology data submission"/>
        </authorList>
    </citation>
    <scope>NUCLEOTIDE SEQUENCE</scope>
    <source>
        <strain evidence="3">D6</strain>
    </source>
</reference>
<comment type="caution">
    <text evidence="3">The sequence shown here is derived from an EMBL/GenBank/DDBJ whole genome shotgun (WGS) entry which is preliminary data.</text>
</comment>
<evidence type="ECO:0000313" key="4">
    <source>
        <dbReference type="Proteomes" id="UP001153069"/>
    </source>
</evidence>
<gene>
    <name evidence="3" type="ORF">SEMRO_337_G120470.1</name>
</gene>
<dbReference type="PANTHER" id="PTHR38016:SF1">
    <property type="entry name" value="LIMITING CO2-INDUCIBLE PROTEIN B_C BETA CARBONYIC ANHYDRASE DOMAIN-CONTAINING PROTEIN"/>
    <property type="match status" value="1"/>
</dbReference>
<dbReference type="Proteomes" id="UP001153069">
    <property type="component" value="Unassembled WGS sequence"/>
</dbReference>
<dbReference type="AlphaFoldDB" id="A0A9N8DWN6"/>
<dbReference type="Pfam" id="PF18599">
    <property type="entry name" value="LCIB_C_CA"/>
    <property type="match status" value="1"/>
</dbReference>
<dbReference type="InterPro" id="IPR040703">
    <property type="entry name" value="LCIB/C_CA"/>
</dbReference>
<dbReference type="PANTHER" id="PTHR38016">
    <property type="entry name" value="UNNAMED PRODUCT"/>
    <property type="match status" value="1"/>
</dbReference>
<evidence type="ECO:0000313" key="3">
    <source>
        <dbReference type="EMBL" id="CAB9508186.1"/>
    </source>
</evidence>